<dbReference type="InterPro" id="IPR002933">
    <property type="entry name" value="Peptidase_M20"/>
</dbReference>
<dbReference type="EMBL" id="JABANU010000028">
    <property type="protein sequence ID" value="MBI5975843.1"/>
    <property type="molecule type" value="Genomic_DNA"/>
</dbReference>
<evidence type="ECO:0000256" key="1">
    <source>
        <dbReference type="ARBA" id="ARBA00006153"/>
    </source>
</evidence>
<dbReference type="Gene3D" id="3.40.630.10">
    <property type="entry name" value="Zn peptidases"/>
    <property type="match status" value="1"/>
</dbReference>
<sequence length="375" mass="41643">MRELTDQLITWRRQFHQQPEISHEEYKTTEKIRNILEEHDITILDLPLKTGLIAEIGQGDTLIGVRSDIDALPIIEDTTLAYKSENEGAMHACGHDIHMASILGVALLLKAEESQLNGRVRIIFQAAEEVGDGAIAFADSGALDDAKAIIGYHNDPTLKVGEWRAKTGHMTSNVDRFVIKIEGVGAHAAMPQDCKDPSIVVAQLINSLQTVVSRNLAPYQEGVVTIGRISSGETWNVIPKEAELEGTIRSLDAEVRDKIEQRLRAICEGIAQQYEVKVDLEYKRLAKSVVNDEQLQNIAYEVAESVGYQVDVLPRALSIGEDFSGYQKVAPTHFAMIGSDSPYALHHPKYQPDEAILEKVPHYFVAFVKRLLEDA</sequence>
<dbReference type="NCBIfam" id="TIGR01891">
    <property type="entry name" value="amidohydrolases"/>
    <property type="match status" value="1"/>
</dbReference>
<reference evidence="3 4" key="1">
    <citation type="submission" date="2020-04" db="EMBL/GenBank/DDBJ databases">
        <title>Staphylococcus species from domestic dog.</title>
        <authorList>
            <person name="Paterson G.K."/>
        </authorList>
    </citation>
    <scope>NUCLEOTIDE SEQUENCE [LARGE SCALE GENOMIC DNA]</scope>
    <source>
        <strain evidence="3 4">H16/1A</strain>
    </source>
</reference>
<comment type="caution">
    <text evidence="3">The sequence shown here is derived from an EMBL/GenBank/DDBJ whole genome shotgun (WGS) entry which is preliminary data.</text>
</comment>
<organism evidence="3 4">
    <name type="scientific">Staphylococcus canis</name>
    <dbReference type="NCBI Taxonomy" id="2724942"/>
    <lineage>
        <taxon>Bacteria</taxon>
        <taxon>Bacillati</taxon>
        <taxon>Bacillota</taxon>
        <taxon>Bacilli</taxon>
        <taxon>Bacillales</taxon>
        <taxon>Staphylococcaceae</taxon>
        <taxon>Staphylococcus</taxon>
    </lineage>
</organism>
<dbReference type="Proteomes" id="UP000751852">
    <property type="component" value="Unassembled WGS sequence"/>
</dbReference>
<dbReference type="Pfam" id="PF07687">
    <property type="entry name" value="M20_dimer"/>
    <property type="match status" value="1"/>
</dbReference>
<dbReference type="InterPro" id="IPR017439">
    <property type="entry name" value="Amidohydrolase"/>
</dbReference>
<comment type="similarity">
    <text evidence="1">Belongs to the peptidase M20 family.</text>
</comment>
<proteinExistence type="inferred from homology"/>
<dbReference type="InterPro" id="IPR036264">
    <property type="entry name" value="Bact_exopeptidase_dim_dom"/>
</dbReference>
<dbReference type="InterPro" id="IPR011650">
    <property type="entry name" value="Peptidase_M20_dimer"/>
</dbReference>
<protein>
    <submittedName>
        <fullName evidence="3">Amidohydrolase</fullName>
    </submittedName>
</protein>
<dbReference type="PIRSF" id="PIRSF005962">
    <property type="entry name" value="Pept_M20D_amidohydro"/>
    <property type="match status" value="1"/>
</dbReference>
<name>A0ABS0TAV6_9STAP</name>
<evidence type="ECO:0000313" key="3">
    <source>
        <dbReference type="EMBL" id="MBI5975843.1"/>
    </source>
</evidence>
<dbReference type="Pfam" id="PF01546">
    <property type="entry name" value="Peptidase_M20"/>
    <property type="match status" value="1"/>
</dbReference>
<dbReference type="SUPFAM" id="SSF55031">
    <property type="entry name" value="Bacterial exopeptidase dimerisation domain"/>
    <property type="match status" value="1"/>
</dbReference>
<keyword evidence="4" id="KW-1185">Reference proteome</keyword>
<accession>A0ABS0TAV6</accession>
<evidence type="ECO:0000313" key="4">
    <source>
        <dbReference type="Proteomes" id="UP000751852"/>
    </source>
</evidence>
<evidence type="ECO:0000259" key="2">
    <source>
        <dbReference type="Pfam" id="PF07687"/>
    </source>
</evidence>
<dbReference type="SUPFAM" id="SSF53187">
    <property type="entry name" value="Zn-dependent exopeptidases"/>
    <property type="match status" value="1"/>
</dbReference>
<dbReference type="Gene3D" id="3.30.70.360">
    <property type="match status" value="1"/>
</dbReference>
<feature type="domain" description="Peptidase M20 dimerisation" evidence="2">
    <location>
        <begin position="173"/>
        <end position="274"/>
    </location>
</feature>
<dbReference type="PANTHER" id="PTHR11014">
    <property type="entry name" value="PEPTIDASE M20 FAMILY MEMBER"/>
    <property type="match status" value="1"/>
</dbReference>
<dbReference type="RefSeq" id="WP_198618615.1">
    <property type="nucleotide sequence ID" value="NZ_JABANU010000028.1"/>
</dbReference>
<gene>
    <name evidence="3" type="ORF">HHH54_09590</name>
</gene>
<dbReference type="PANTHER" id="PTHR11014:SF63">
    <property type="entry name" value="METALLOPEPTIDASE, PUTATIVE (AFU_ORTHOLOGUE AFUA_6G09600)-RELATED"/>
    <property type="match status" value="1"/>
</dbReference>